<dbReference type="GO" id="GO:0016491">
    <property type="term" value="F:oxidoreductase activity"/>
    <property type="evidence" value="ECO:0007669"/>
    <property type="project" value="UniProtKB-KW"/>
</dbReference>
<protein>
    <submittedName>
        <fullName evidence="3">FAD-dependent oxidoreductase</fullName>
    </submittedName>
</protein>
<dbReference type="PRINTS" id="PR00420">
    <property type="entry name" value="RNGMNOXGNASE"/>
</dbReference>
<accession>A0AB39L7X7</accession>
<feature type="domain" description="FAD-binding" evidence="2">
    <location>
        <begin position="6"/>
        <end position="347"/>
    </location>
</feature>
<dbReference type="Gene3D" id="3.50.50.60">
    <property type="entry name" value="FAD/NAD(P)-binding domain"/>
    <property type="match status" value="2"/>
</dbReference>
<dbReference type="GO" id="GO:0071949">
    <property type="term" value="F:FAD binding"/>
    <property type="evidence" value="ECO:0007669"/>
    <property type="project" value="InterPro"/>
</dbReference>
<evidence type="ECO:0000256" key="1">
    <source>
        <dbReference type="ARBA" id="ARBA00023002"/>
    </source>
</evidence>
<evidence type="ECO:0000259" key="2">
    <source>
        <dbReference type="Pfam" id="PF01494"/>
    </source>
</evidence>
<keyword evidence="1" id="KW-0560">Oxidoreductase</keyword>
<dbReference type="PANTHER" id="PTHR43476:SF5">
    <property type="entry name" value="FAD-DEPENDENT MONOOXYGENASE"/>
    <property type="match status" value="1"/>
</dbReference>
<dbReference type="Pfam" id="PF01494">
    <property type="entry name" value="FAD_binding_3"/>
    <property type="match status" value="1"/>
</dbReference>
<dbReference type="EMBL" id="CP163302">
    <property type="protein sequence ID" value="XDP46518.1"/>
    <property type="molecule type" value="Genomic_DNA"/>
</dbReference>
<evidence type="ECO:0000313" key="3">
    <source>
        <dbReference type="EMBL" id="XDP46518.1"/>
    </source>
</evidence>
<dbReference type="AlphaFoldDB" id="A0AB39L7X7"/>
<name>A0AB39L7X7_9MICC</name>
<dbReference type="NCBIfam" id="NF004833">
    <property type="entry name" value="PRK06185.1-1"/>
    <property type="match status" value="1"/>
</dbReference>
<dbReference type="RefSeq" id="WP_369046832.1">
    <property type="nucleotide sequence ID" value="NZ_CP163302.1"/>
</dbReference>
<dbReference type="PANTHER" id="PTHR43476">
    <property type="entry name" value="3-(3-HYDROXY-PHENYL)PROPIONATE/3-HYDROXYCINNAMIC ACID HYDROXYLASE"/>
    <property type="match status" value="1"/>
</dbReference>
<dbReference type="KEGG" id="spue:AB5L97_05780"/>
<dbReference type="SUPFAM" id="SSF51905">
    <property type="entry name" value="FAD/NAD(P)-binding domain"/>
    <property type="match status" value="1"/>
</dbReference>
<dbReference type="InterPro" id="IPR050631">
    <property type="entry name" value="PheA/TfdB_FAD_monoxygenase"/>
</dbReference>
<reference evidence="3" key="1">
    <citation type="submission" date="2024-07" db="EMBL/GenBank/DDBJ databases">
        <authorList>
            <person name="fu j."/>
        </authorList>
    </citation>
    <scope>NUCLEOTIDE SEQUENCE</scope>
    <source>
        <strain evidence="3">P10A9</strain>
    </source>
</reference>
<organism evidence="3">
    <name type="scientific">Sinomonas puerhi</name>
    <dbReference type="NCBI Taxonomy" id="3238584"/>
    <lineage>
        <taxon>Bacteria</taxon>
        <taxon>Bacillati</taxon>
        <taxon>Actinomycetota</taxon>
        <taxon>Actinomycetes</taxon>
        <taxon>Micrococcales</taxon>
        <taxon>Micrococcaceae</taxon>
        <taxon>Sinomonas</taxon>
    </lineage>
</organism>
<sequence length="446" mass="48509">MAAPERTRVAVVGGGPAGMFLGLLLARGGIDTVVLEKHPNFLRDFRGDTVHASTLGLLDELGLGSAFAALPQRRVDSVEIQLDAGTVRLADFGRALPGLHPYVAFVPQWDFLEMLADAAEHEPHFTLVRSAEVVGLTRDGGRVAGVRWRDYAVAEPAAVEPAVAELAGVKRSAAEPEPAEHVLAADLVVACDGRWSTVREAAALVPREFGSPVDIWWFRLPRHEGDPDGGVGRLSGHEFMIMIDRGDTWQCGYLLAKGADAALRGEGLDAFRAKLARLQPWLADRLDTWPKTLDDVKLLDIRVERLEEWHRDGLLLIGDAAHPMSPVGGVGINLAIQDAVAAAQLVGQWMRHHPGPVPADVLSGVRRRRLRPTALVQAFQRAAARGVVSRALKGQVATSRTAVPLPLRVLTRFPILQSIPARFIAIGPRPEHTPSWARRLERMAPR</sequence>
<dbReference type="InterPro" id="IPR036188">
    <property type="entry name" value="FAD/NAD-bd_sf"/>
</dbReference>
<dbReference type="InterPro" id="IPR002938">
    <property type="entry name" value="FAD-bd"/>
</dbReference>
<proteinExistence type="predicted"/>
<gene>
    <name evidence="3" type="ORF">AB5L97_05780</name>
</gene>